<dbReference type="KEGG" id="sphi:TS85_04750"/>
<dbReference type="InterPro" id="IPR036291">
    <property type="entry name" value="NAD(P)-bd_dom_sf"/>
</dbReference>
<gene>
    <name evidence="3" type="ORF">TS85_04750</name>
</gene>
<feature type="domain" description="Gfo/Idh/MocA-like oxidoreductase N-terminal" evidence="1">
    <location>
        <begin position="7"/>
        <end position="136"/>
    </location>
</feature>
<dbReference type="Pfam" id="PF22725">
    <property type="entry name" value="GFO_IDH_MocA_C3"/>
    <property type="match status" value="1"/>
</dbReference>
<dbReference type="InterPro" id="IPR051317">
    <property type="entry name" value="Gfo/Idh/MocA_oxidoreduct"/>
</dbReference>
<dbReference type="SUPFAM" id="SSF55347">
    <property type="entry name" value="Glyceraldehyde-3-phosphate dehydrogenase-like, C-terminal domain"/>
    <property type="match status" value="1"/>
</dbReference>
<accession>A0A7U4J6P9</accession>
<dbReference type="InterPro" id="IPR000683">
    <property type="entry name" value="Gfo/Idh/MocA-like_OxRdtase_N"/>
</dbReference>
<dbReference type="SUPFAM" id="SSF51735">
    <property type="entry name" value="NAD(P)-binding Rossmann-fold domains"/>
    <property type="match status" value="1"/>
</dbReference>
<dbReference type="InterPro" id="IPR055170">
    <property type="entry name" value="GFO_IDH_MocA-like_dom"/>
</dbReference>
<dbReference type="AlphaFoldDB" id="A0A7U4J6P9"/>
<feature type="domain" description="GFO/IDH/MocA-like oxidoreductase" evidence="2">
    <location>
        <begin position="147"/>
        <end position="278"/>
    </location>
</feature>
<evidence type="ECO:0000259" key="2">
    <source>
        <dbReference type="Pfam" id="PF22725"/>
    </source>
</evidence>
<dbReference type="PANTHER" id="PTHR43708">
    <property type="entry name" value="CONSERVED EXPRESSED OXIDOREDUCTASE (EUROFUNG)"/>
    <property type="match status" value="1"/>
</dbReference>
<evidence type="ECO:0000313" key="4">
    <source>
        <dbReference type="Proteomes" id="UP000032300"/>
    </source>
</evidence>
<dbReference type="OrthoDB" id="9815825at2"/>
<dbReference type="RefSeq" id="WP_044330749.1">
    <property type="nucleotide sequence ID" value="NZ_CP010836.1"/>
</dbReference>
<reference evidence="3 4" key="1">
    <citation type="journal article" date="2015" name="Int. J. Syst. Evol. Microbiol.">
        <title>Sphingomonas hengshuiensis sp. nov., isolated from lake wetland.</title>
        <authorList>
            <person name="Wei S."/>
            <person name="Wang T."/>
            <person name="Liu H."/>
            <person name="Zhang C."/>
            <person name="Guo J."/>
            <person name="Wang Q."/>
            <person name="Liang K."/>
            <person name="Zhang Z."/>
        </authorList>
    </citation>
    <scope>NUCLEOTIDE SEQUENCE [LARGE SCALE GENOMIC DNA]</scope>
    <source>
        <strain evidence="3 4">WHSC-8</strain>
    </source>
</reference>
<protein>
    <submittedName>
        <fullName evidence="3">Oxidoreductase</fullName>
    </submittedName>
</protein>
<name>A0A7U4J6P9_9SPHN</name>
<dbReference type="Proteomes" id="UP000032300">
    <property type="component" value="Chromosome"/>
</dbReference>
<dbReference type="EMBL" id="CP010836">
    <property type="protein sequence ID" value="AJP71260.1"/>
    <property type="molecule type" value="Genomic_DNA"/>
</dbReference>
<dbReference type="GO" id="GO:0000166">
    <property type="term" value="F:nucleotide binding"/>
    <property type="evidence" value="ECO:0007669"/>
    <property type="project" value="InterPro"/>
</dbReference>
<evidence type="ECO:0000313" key="3">
    <source>
        <dbReference type="EMBL" id="AJP71260.1"/>
    </source>
</evidence>
<organism evidence="3 4">
    <name type="scientific">Sphingomonas hengshuiensis</name>
    <dbReference type="NCBI Taxonomy" id="1609977"/>
    <lineage>
        <taxon>Bacteria</taxon>
        <taxon>Pseudomonadati</taxon>
        <taxon>Pseudomonadota</taxon>
        <taxon>Alphaproteobacteria</taxon>
        <taxon>Sphingomonadales</taxon>
        <taxon>Sphingomonadaceae</taxon>
        <taxon>Sphingomonas</taxon>
    </lineage>
</organism>
<evidence type="ECO:0000259" key="1">
    <source>
        <dbReference type="Pfam" id="PF01408"/>
    </source>
</evidence>
<reference evidence="3 4" key="2">
    <citation type="submission" date="2015-02" db="EMBL/GenBank/DDBJ databases">
        <title>The complete genome of Sphingomonas hengshuiensis sp. WHSC-8 isolated from soil of Hengshui Lake.</title>
        <authorList>
            <person name="Wei S."/>
            <person name="Guo J."/>
            <person name="Su C."/>
            <person name="Wu R."/>
            <person name="Zhang Z."/>
            <person name="Liang K."/>
            <person name="Li H."/>
            <person name="Wang T."/>
            <person name="Liu H."/>
            <person name="Zhang C."/>
            <person name="Li Z."/>
            <person name="Wang Q."/>
            <person name="Meng J."/>
        </authorList>
    </citation>
    <scope>NUCLEOTIDE SEQUENCE [LARGE SCALE GENOMIC DNA]</scope>
    <source>
        <strain evidence="3 4">WHSC-8</strain>
    </source>
</reference>
<dbReference type="PANTHER" id="PTHR43708:SF3">
    <property type="entry name" value="OXIDOREDUCTASE"/>
    <property type="match status" value="1"/>
</dbReference>
<dbReference type="Gene3D" id="3.30.360.10">
    <property type="entry name" value="Dihydrodipicolinate Reductase, domain 2"/>
    <property type="match status" value="1"/>
</dbReference>
<proteinExistence type="predicted"/>
<dbReference type="Pfam" id="PF01408">
    <property type="entry name" value="GFO_IDH_MocA"/>
    <property type="match status" value="1"/>
</dbReference>
<keyword evidence="4" id="KW-1185">Reference proteome</keyword>
<dbReference type="Gene3D" id="3.40.50.720">
    <property type="entry name" value="NAD(P)-binding Rossmann-like Domain"/>
    <property type="match status" value="1"/>
</dbReference>
<sequence>MIRHPLKLGMVGGGEGAFIGAVHRMAAALDGEWRLAAGAFSTDAGRNARTGDLLGLDPARVYATYDALLTGEAALPANERIDAVAIVTPNHLHAPVAIAALHAGFHVLCEKPMAMNSDEARAIAAAAEASGKQFGLAFTYSGYPLVEEARARVARGDFGAIRLVQVEYIQGWLSAPLDTEGNKQAEWRTDPARAGLGGCLGDIGTHAFQLAEHVSGERVDAVSADLTIHVPGRRLDDDVSALLRFAGGARGTLKATQVAAGEENGLRLRIHGERGGLEWAQMEPNTLTLRWLDRPAEIVRAGGPGLVPSTSMLLRTPAGHPEGYVEAFGNLYRAFAASIRGEGDRWFPGVADGLRTMQFVEAAIANAASDEKWTSIEPGETA</sequence>